<dbReference type="SUPFAM" id="SSF89895">
    <property type="entry name" value="FYSH domain"/>
    <property type="match status" value="1"/>
</dbReference>
<dbReference type="InterPro" id="IPR036786">
    <property type="entry name" value="Ribosome_mat_SBDS_N_sf"/>
</dbReference>
<dbReference type="Pfam" id="PF01172">
    <property type="entry name" value="SBDS_N"/>
    <property type="match status" value="1"/>
</dbReference>
<dbReference type="Proteomes" id="UP000029964">
    <property type="component" value="Unassembled WGS sequence"/>
</dbReference>
<organism evidence="3 4">
    <name type="scientific">Hapsidospora chrysogenum (strain ATCC 11550 / CBS 779.69 / DSM 880 / IAM 14645 / JCM 23072 / IMI 49137)</name>
    <name type="common">Acremonium chrysogenum</name>
    <dbReference type="NCBI Taxonomy" id="857340"/>
    <lineage>
        <taxon>Eukaryota</taxon>
        <taxon>Fungi</taxon>
        <taxon>Dikarya</taxon>
        <taxon>Ascomycota</taxon>
        <taxon>Pezizomycotina</taxon>
        <taxon>Sordariomycetes</taxon>
        <taxon>Hypocreomycetidae</taxon>
        <taxon>Hypocreales</taxon>
        <taxon>Bionectriaceae</taxon>
        <taxon>Hapsidospora</taxon>
    </lineage>
</organism>
<feature type="domain" description="Ribosome maturation protein SDO1/SBDS N-terminal" evidence="2">
    <location>
        <begin position="8"/>
        <end position="100"/>
    </location>
</feature>
<keyword evidence="4" id="KW-1185">Reference proteome</keyword>
<name>A0A086T8T3_HAPC1</name>
<comment type="caution">
    <text evidence="3">The sequence shown here is derived from an EMBL/GenBank/DDBJ whole genome shotgun (WGS) entry which is preliminary data.</text>
</comment>
<proteinExistence type="predicted"/>
<evidence type="ECO:0000313" key="4">
    <source>
        <dbReference type="Proteomes" id="UP000029964"/>
    </source>
</evidence>
<sequence length="116" mass="13043">MARGESTQHKVHYKGPNTDEDFLVFVDDPEQYKKWLHDSSVPLAQFVSTFQVFVTHRQGVQGMYGAASDAALHSEFDTEDVDEVIKKILKSGTVQTMEMPARQGSTNDSVSYMNAR</sequence>
<feature type="region of interest" description="Disordered" evidence="1">
    <location>
        <begin position="96"/>
        <end position="116"/>
    </location>
</feature>
<evidence type="ECO:0000259" key="2">
    <source>
        <dbReference type="Pfam" id="PF01172"/>
    </source>
</evidence>
<dbReference type="OrthoDB" id="2567806at2759"/>
<evidence type="ECO:0000313" key="3">
    <source>
        <dbReference type="EMBL" id="KFH45765.1"/>
    </source>
</evidence>
<dbReference type="STRING" id="857340.A0A086T8T3"/>
<dbReference type="AlphaFoldDB" id="A0A086T8T3"/>
<protein>
    <recommendedName>
        <fullName evidence="2">Ribosome maturation protein SDO1/SBDS N-terminal domain-containing protein</fullName>
    </recommendedName>
</protein>
<evidence type="ECO:0000256" key="1">
    <source>
        <dbReference type="SAM" id="MobiDB-lite"/>
    </source>
</evidence>
<feature type="compositionally biased region" description="Polar residues" evidence="1">
    <location>
        <begin position="103"/>
        <end position="116"/>
    </location>
</feature>
<accession>A0A086T8T3</accession>
<dbReference type="Gene3D" id="3.30.1250.10">
    <property type="entry name" value="Ribosome maturation protein SBDS, N-terminal domain"/>
    <property type="match status" value="1"/>
</dbReference>
<dbReference type="HOGENOM" id="CLU_137480_1_0_1"/>
<gene>
    <name evidence="3" type="ORF">ACRE_034080</name>
</gene>
<reference evidence="4" key="1">
    <citation type="journal article" date="2014" name="Genome Announc.">
        <title>Genome sequence and annotation of Acremonium chrysogenum, producer of the beta-lactam antibiotic cephalosporin C.</title>
        <authorList>
            <person name="Terfehr D."/>
            <person name="Dahlmann T.A."/>
            <person name="Specht T."/>
            <person name="Zadra I."/>
            <person name="Kuernsteiner H."/>
            <person name="Kueck U."/>
        </authorList>
    </citation>
    <scope>NUCLEOTIDE SEQUENCE [LARGE SCALE GENOMIC DNA]</scope>
    <source>
        <strain evidence="4">ATCC 11550 / CBS 779.69 / DSM 880 / IAM 14645 / JCM 23072 / IMI 49137</strain>
    </source>
</reference>
<dbReference type="EMBL" id="JPKY01000027">
    <property type="protein sequence ID" value="KFH45765.1"/>
    <property type="molecule type" value="Genomic_DNA"/>
</dbReference>
<dbReference type="InterPro" id="IPR019783">
    <property type="entry name" value="SDO1/SBDS_N"/>
</dbReference>